<protein>
    <submittedName>
        <fullName evidence="1">N-formylglutamate amidohydrolase</fullName>
    </submittedName>
</protein>
<dbReference type="EMBL" id="BMLP01000001">
    <property type="protein sequence ID" value="GGO29586.1"/>
    <property type="molecule type" value="Genomic_DNA"/>
</dbReference>
<comment type="caution">
    <text evidence="1">The sequence shown here is derived from an EMBL/GenBank/DDBJ whole genome shotgun (WGS) entry which is preliminary data.</text>
</comment>
<evidence type="ECO:0000313" key="2">
    <source>
        <dbReference type="Proteomes" id="UP000598196"/>
    </source>
</evidence>
<reference evidence="1 2" key="1">
    <citation type="journal article" date="2014" name="Int. J. Syst. Evol. Microbiol.">
        <title>Complete genome sequence of Corynebacterium casei LMG S-19264T (=DSM 44701T), isolated from a smear-ripened cheese.</title>
        <authorList>
            <consortium name="US DOE Joint Genome Institute (JGI-PGF)"/>
            <person name="Walter F."/>
            <person name="Albersmeier A."/>
            <person name="Kalinowski J."/>
            <person name="Ruckert C."/>
        </authorList>
    </citation>
    <scope>NUCLEOTIDE SEQUENCE [LARGE SCALE GENOMIC DNA]</scope>
    <source>
        <strain evidence="1 2">CGMCC 1.7029</strain>
    </source>
</reference>
<dbReference type="PIRSF" id="PIRSF029730">
    <property type="entry name" value="UCP029730"/>
    <property type="match status" value="1"/>
</dbReference>
<keyword evidence="2" id="KW-1185">Reference proteome</keyword>
<proteinExistence type="predicted"/>
<gene>
    <name evidence="1" type="ORF">GCM10010991_13620</name>
</gene>
<organism evidence="1 2">
    <name type="scientific">Gemmobacter aquaticus</name>
    <dbReference type="NCBI Taxonomy" id="490185"/>
    <lineage>
        <taxon>Bacteria</taxon>
        <taxon>Pseudomonadati</taxon>
        <taxon>Pseudomonadota</taxon>
        <taxon>Alphaproteobacteria</taxon>
        <taxon>Rhodobacterales</taxon>
        <taxon>Paracoccaceae</taxon>
        <taxon>Gemmobacter</taxon>
    </lineage>
</organism>
<sequence length="257" mass="27505">MTAPTADSMGRFAPVVEGRDRGGDLILLCDHASNAFPAPWGDLGLSPDQRQAHIAWDPGALGLMRGLAARLDAACVAATVSRLIYDCNRAPDMVGAMPARSEVHEVPGNTDISSTERLARTRAVYLPFQTAVHELIAERIALGRRPAVITVHSFTPVYFGQPRDVEFGVIHDADDRLARAILAEAEARTDLSCGLNAPYSAADDVTHTLRLQATPYGLANAMLEIRNDLIATPATEAAMADRLAPVLAAALARMKEC</sequence>
<evidence type="ECO:0000313" key="1">
    <source>
        <dbReference type="EMBL" id="GGO29586.1"/>
    </source>
</evidence>
<dbReference type="Proteomes" id="UP000598196">
    <property type="component" value="Unassembled WGS sequence"/>
</dbReference>
<dbReference type="Gene3D" id="3.40.630.40">
    <property type="entry name" value="Zn-dependent exopeptidases"/>
    <property type="match status" value="1"/>
</dbReference>
<dbReference type="InterPro" id="IPR007709">
    <property type="entry name" value="N-FG_amidohydro"/>
</dbReference>
<dbReference type="AlphaFoldDB" id="A0A917YKA4"/>
<dbReference type="OrthoDB" id="9815326at2"/>
<dbReference type="SUPFAM" id="SSF53187">
    <property type="entry name" value="Zn-dependent exopeptidases"/>
    <property type="match status" value="1"/>
</dbReference>
<dbReference type="Pfam" id="PF05013">
    <property type="entry name" value="FGase"/>
    <property type="match status" value="1"/>
</dbReference>
<name>A0A917YKA4_9RHOB</name>
<dbReference type="InterPro" id="IPR011227">
    <property type="entry name" value="UCP029730"/>
</dbReference>
<accession>A0A917YKA4</accession>
<dbReference type="RefSeq" id="WP_146284924.1">
    <property type="nucleotide sequence ID" value="NZ_BMLP01000001.1"/>
</dbReference>